<proteinExistence type="predicted"/>
<reference evidence="2 3" key="1">
    <citation type="submission" date="2019-03" db="EMBL/GenBank/DDBJ databases">
        <title>First draft genome of Liparis tanakae, snailfish: a comprehensive survey of snailfish specific genes.</title>
        <authorList>
            <person name="Kim W."/>
            <person name="Song I."/>
            <person name="Jeong J.-H."/>
            <person name="Kim D."/>
            <person name="Kim S."/>
            <person name="Ryu S."/>
            <person name="Song J.Y."/>
            <person name="Lee S.K."/>
        </authorList>
    </citation>
    <scope>NUCLEOTIDE SEQUENCE [LARGE SCALE GENOMIC DNA]</scope>
    <source>
        <tissue evidence="2">Muscle</tissue>
    </source>
</reference>
<dbReference type="Proteomes" id="UP000314294">
    <property type="component" value="Unassembled WGS sequence"/>
</dbReference>
<dbReference type="EMBL" id="SRLO01000521">
    <property type="protein sequence ID" value="TNN53239.1"/>
    <property type="molecule type" value="Genomic_DNA"/>
</dbReference>
<feature type="compositionally biased region" description="Basic and acidic residues" evidence="1">
    <location>
        <begin position="57"/>
        <end position="72"/>
    </location>
</feature>
<comment type="caution">
    <text evidence="2">The sequence shown here is derived from an EMBL/GenBank/DDBJ whole genome shotgun (WGS) entry which is preliminary data.</text>
</comment>
<feature type="region of interest" description="Disordered" evidence="1">
    <location>
        <begin position="1"/>
        <end position="87"/>
    </location>
</feature>
<protein>
    <submittedName>
        <fullName evidence="2">Uncharacterized protein</fullName>
    </submittedName>
</protein>
<evidence type="ECO:0000256" key="1">
    <source>
        <dbReference type="SAM" id="MobiDB-lite"/>
    </source>
</evidence>
<sequence>MSALRLIAHQLGRQRSSRSGGGKESDKGKETGEHAERRRGEDTGAAVTLEVEAVSRGGERECEQYSDRDQRTKNRRHAAIPPRGSNISAAVRVGRNQMSVTAERAVWALEAGKHKLSKPGRTSGRATWRPIQDEMLWLDTKVKMWMDGHKQTV</sequence>
<gene>
    <name evidence="2" type="ORF">EYF80_036530</name>
</gene>
<keyword evidence="3" id="KW-1185">Reference proteome</keyword>
<organism evidence="2 3">
    <name type="scientific">Liparis tanakae</name>
    <name type="common">Tanaka's snailfish</name>
    <dbReference type="NCBI Taxonomy" id="230148"/>
    <lineage>
        <taxon>Eukaryota</taxon>
        <taxon>Metazoa</taxon>
        <taxon>Chordata</taxon>
        <taxon>Craniata</taxon>
        <taxon>Vertebrata</taxon>
        <taxon>Euteleostomi</taxon>
        <taxon>Actinopterygii</taxon>
        <taxon>Neopterygii</taxon>
        <taxon>Teleostei</taxon>
        <taxon>Neoteleostei</taxon>
        <taxon>Acanthomorphata</taxon>
        <taxon>Eupercaria</taxon>
        <taxon>Perciformes</taxon>
        <taxon>Cottioidei</taxon>
        <taxon>Cottales</taxon>
        <taxon>Liparidae</taxon>
        <taxon>Liparis</taxon>
    </lineage>
</organism>
<accession>A0A4Z2GIQ7</accession>
<evidence type="ECO:0000313" key="3">
    <source>
        <dbReference type="Proteomes" id="UP000314294"/>
    </source>
</evidence>
<evidence type="ECO:0000313" key="2">
    <source>
        <dbReference type="EMBL" id="TNN53239.1"/>
    </source>
</evidence>
<feature type="compositionally biased region" description="Basic and acidic residues" evidence="1">
    <location>
        <begin position="21"/>
        <end position="42"/>
    </location>
</feature>
<name>A0A4Z2GIQ7_9TELE</name>
<dbReference type="AlphaFoldDB" id="A0A4Z2GIQ7"/>